<dbReference type="Proteomes" id="UP000886861">
    <property type="component" value="Unassembled WGS sequence"/>
</dbReference>
<evidence type="ECO:0000313" key="10">
    <source>
        <dbReference type="Proteomes" id="UP000886861"/>
    </source>
</evidence>
<dbReference type="GO" id="GO:0005886">
    <property type="term" value="C:plasma membrane"/>
    <property type="evidence" value="ECO:0007669"/>
    <property type="project" value="UniProtKB-SubCell"/>
</dbReference>
<feature type="transmembrane region" description="Helical" evidence="7">
    <location>
        <begin position="56"/>
        <end position="76"/>
    </location>
</feature>
<sequence length="236" mass="26194">MLTIIIRALVIYILVLFVFRLMGKRQIGQMQPFELVLTLIIADLATIPMAELSVPVLHGIVPLLTLVVAHYFLTLISKSSVKFGYFISGKPVIVINPDGIDEKALHSLNITIDDLFEAIRGAGYFNLEEVQYAIMETNGTVNVLPKADFSPVVNKDLKLKIEETSIPVTLVSEGTVMKDNLNLAGVDENFIKKFMQKAGIDKISKILVLTLNNAGTVYIQEKNKPFKTFENVEIAT</sequence>
<evidence type="ECO:0000256" key="7">
    <source>
        <dbReference type="SAM" id="Phobius"/>
    </source>
</evidence>
<evidence type="ECO:0000313" key="9">
    <source>
        <dbReference type="EMBL" id="HIV00946.1"/>
    </source>
</evidence>
<reference evidence="9" key="1">
    <citation type="submission" date="2020-10" db="EMBL/GenBank/DDBJ databases">
        <authorList>
            <person name="Gilroy R."/>
        </authorList>
    </citation>
    <scope>NUCLEOTIDE SEQUENCE</scope>
    <source>
        <strain evidence="9">CHK186-9395</strain>
    </source>
</reference>
<dbReference type="Gene3D" id="3.30.240.20">
    <property type="entry name" value="bsu07140 like domains"/>
    <property type="match status" value="2"/>
</dbReference>
<dbReference type="PANTHER" id="PTHR34582">
    <property type="entry name" value="UPF0702 TRANSMEMBRANE PROTEIN YCAP"/>
    <property type="match status" value="1"/>
</dbReference>
<reference evidence="9" key="2">
    <citation type="journal article" date="2021" name="PeerJ">
        <title>Extensive microbial diversity within the chicken gut microbiome revealed by metagenomics and culture.</title>
        <authorList>
            <person name="Gilroy R."/>
            <person name="Ravi A."/>
            <person name="Getino M."/>
            <person name="Pursley I."/>
            <person name="Horton D.L."/>
            <person name="Alikhan N.F."/>
            <person name="Baker D."/>
            <person name="Gharbi K."/>
            <person name="Hall N."/>
            <person name="Watson M."/>
            <person name="Adriaenssens E.M."/>
            <person name="Foster-Nyarko E."/>
            <person name="Jarju S."/>
            <person name="Secka A."/>
            <person name="Antonio M."/>
            <person name="Oren A."/>
            <person name="Chaudhuri R.R."/>
            <person name="La Ragione R."/>
            <person name="Hildebrand F."/>
            <person name="Pallen M.J."/>
        </authorList>
    </citation>
    <scope>NUCLEOTIDE SEQUENCE</scope>
    <source>
        <strain evidence="9">CHK186-9395</strain>
    </source>
</reference>
<dbReference type="InterPro" id="IPR007353">
    <property type="entry name" value="DUF421"/>
</dbReference>
<comment type="similarity">
    <text evidence="2">Belongs to the UPF0702 family.</text>
</comment>
<feature type="transmembrane region" description="Helical" evidence="7">
    <location>
        <begin position="6"/>
        <end position="23"/>
    </location>
</feature>
<protein>
    <submittedName>
        <fullName evidence="9">DUF421 domain-containing protein</fullName>
    </submittedName>
</protein>
<dbReference type="AlphaFoldDB" id="A0A9D1NE78"/>
<proteinExistence type="inferred from homology"/>
<comment type="subcellular location">
    <subcellularLocation>
        <location evidence="1">Cell membrane</location>
        <topology evidence="1">Multi-pass membrane protein</topology>
    </subcellularLocation>
</comment>
<name>A0A9D1NE78_9FIRM</name>
<evidence type="ECO:0000259" key="8">
    <source>
        <dbReference type="Pfam" id="PF04239"/>
    </source>
</evidence>
<dbReference type="EMBL" id="DVOJ01000001">
    <property type="protein sequence ID" value="HIV00946.1"/>
    <property type="molecule type" value="Genomic_DNA"/>
</dbReference>
<dbReference type="Pfam" id="PF04239">
    <property type="entry name" value="DUF421"/>
    <property type="match status" value="1"/>
</dbReference>
<gene>
    <name evidence="9" type="ORF">IAA62_00065</name>
</gene>
<evidence type="ECO:0000256" key="2">
    <source>
        <dbReference type="ARBA" id="ARBA00006448"/>
    </source>
</evidence>
<evidence type="ECO:0000256" key="1">
    <source>
        <dbReference type="ARBA" id="ARBA00004651"/>
    </source>
</evidence>
<dbReference type="PANTHER" id="PTHR34582:SF6">
    <property type="entry name" value="UPF0702 TRANSMEMBRANE PROTEIN YCAP"/>
    <property type="match status" value="1"/>
</dbReference>
<evidence type="ECO:0000256" key="6">
    <source>
        <dbReference type="ARBA" id="ARBA00023136"/>
    </source>
</evidence>
<evidence type="ECO:0000256" key="4">
    <source>
        <dbReference type="ARBA" id="ARBA00022692"/>
    </source>
</evidence>
<comment type="caution">
    <text evidence="9">The sequence shown here is derived from an EMBL/GenBank/DDBJ whole genome shotgun (WGS) entry which is preliminary data.</text>
</comment>
<evidence type="ECO:0000256" key="3">
    <source>
        <dbReference type="ARBA" id="ARBA00022475"/>
    </source>
</evidence>
<feature type="transmembrane region" description="Helical" evidence="7">
    <location>
        <begin position="35"/>
        <end position="50"/>
    </location>
</feature>
<keyword evidence="3" id="KW-1003">Cell membrane</keyword>
<keyword evidence="4 7" id="KW-0812">Transmembrane</keyword>
<feature type="domain" description="YetF C-terminal" evidence="8">
    <location>
        <begin position="80"/>
        <end position="211"/>
    </location>
</feature>
<dbReference type="InterPro" id="IPR023090">
    <property type="entry name" value="UPF0702_alpha/beta_dom_sf"/>
</dbReference>
<keyword evidence="6 7" id="KW-0472">Membrane</keyword>
<evidence type="ECO:0000256" key="5">
    <source>
        <dbReference type="ARBA" id="ARBA00022989"/>
    </source>
</evidence>
<organism evidence="9 10">
    <name type="scientific">Candidatus Caccopulliclostridium gallistercoris</name>
    <dbReference type="NCBI Taxonomy" id="2840719"/>
    <lineage>
        <taxon>Bacteria</taxon>
        <taxon>Bacillati</taxon>
        <taxon>Bacillota</taxon>
        <taxon>Clostridia</taxon>
        <taxon>Candidatus Caccopulliclostridium</taxon>
    </lineage>
</organism>
<accession>A0A9D1NE78</accession>
<keyword evidence="5 7" id="KW-1133">Transmembrane helix</keyword>